<keyword evidence="1" id="KW-0812">Transmembrane</keyword>
<feature type="transmembrane region" description="Helical" evidence="1">
    <location>
        <begin position="532"/>
        <end position="556"/>
    </location>
</feature>
<sequence length="640" mass="69237">MPSSPNFRIYCRVFFILPSQLDFLDKAHPHTLAPYGPVPHRAGTVNAPHVILSFYKRWCPVHWHSVKLLLAGFTQVIILAFAWGFLGAVLSREPAAAHPSGFRVASHASRTDRVNLGSDFDLYCIGVDDERLLYHGCERSLEPSNAQADIVDGIKLGHTIDPDASRMRGSRDRMGTGHHDHGAAEIRGNSFEIIDVGGVLSGIFAAGYSSGLPGIFNFNGVLYNVSTGGILPVAPSYTGTSQPAQGNNTGLAFAGGLVPANLTTHFPPGREIKGISSNYTVQKQGLTANVTCSLYPAQGNMPPSSTYTPVPIPLANGQTDYWLWAWNITAACEEGGTTYQQYVTRSNSSTTPQTESSGFVSSFVCPYPLQQTNFTWDRFIVTSNGSWKYDFLPLTVCEVVPSFTTSTVHYANNCINATATNTTALGFDHPSLLKFLAAVVDYQARNTQGLTSSSIGDSLYSIYTSTATSNSTDATLLLQELAQYWGGIIEFSGTFLRSGFSAYPRTIPSDALVDVTGKHTIVTMGWSKRSPAYLYTVLPLTFVALLTFLAIAHSLVLTWPEHRSQTTLHTFDPSNPVHLIMVSSAGAPAGGSLTKEHQTKMPDLEGRLEGFDAEGIKANELVRVQLGELDGDRKGFGVVD</sequence>
<evidence type="ECO:0000256" key="1">
    <source>
        <dbReference type="SAM" id="Phobius"/>
    </source>
</evidence>
<name>A0A0C9VPI1_9AGAM</name>
<organism evidence="2 3">
    <name type="scientific">Hydnomerulius pinastri MD-312</name>
    <dbReference type="NCBI Taxonomy" id="994086"/>
    <lineage>
        <taxon>Eukaryota</taxon>
        <taxon>Fungi</taxon>
        <taxon>Dikarya</taxon>
        <taxon>Basidiomycota</taxon>
        <taxon>Agaricomycotina</taxon>
        <taxon>Agaricomycetes</taxon>
        <taxon>Agaricomycetidae</taxon>
        <taxon>Boletales</taxon>
        <taxon>Boletales incertae sedis</taxon>
        <taxon>Leucogyrophana</taxon>
    </lineage>
</organism>
<dbReference type="OrthoDB" id="3351168at2759"/>
<dbReference type="AlphaFoldDB" id="A0A0C9VPI1"/>
<protein>
    <submittedName>
        <fullName evidence="2">Uncharacterized protein</fullName>
    </submittedName>
</protein>
<evidence type="ECO:0000313" key="2">
    <source>
        <dbReference type="EMBL" id="KIJ59590.1"/>
    </source>
</evidence>
<dbReference type="HOGENOM" id="CLU_027217_1_0_1"/>
<keyword evidence="3" id="KW-1185">Reference proteome</keyword>
<evidence type="ECO:0000313" key="3">
    <source>
        <dbReference type="Proteomes" id="UP000053820"/>
    </source>
</evidence>
<keyword evidence="1" id="KW-0472">Membrane</keyword>
<feature type="transmembrane region" description="Helical" evidence="1">
    <location>
        <begin position="68"/>
        <end position="90"/>
    </location>
</feature>
<dbReference type="EMBL" id="KN839884">
    <property type="protein sequence ID" value="KIJ59590.1"/>
    <property type="molecule type" value="Genomic_DNA"/>
</dbReference>
<dbReference type="Proteomes" id="UP000053820">
    <property type="component" value="Unassembled WGS sequence"/>
</dbReference>
<gene>
    <name evidence="2" type="ORF">HYDPIDRAFT_33030</name>
</gene>
<keyword evidence="1" id="KW-1133">Transmembrane helix</keyword>
<proteinExistence type="predicted"/>
<accession>A0A0C9VPI1</accession>
<reference evidence="2 3" key="1">
    <citation type="submission" date="2014-04" db="EMBL/GenBank/DDBJ databases">
        <title>Evolutionary Origins and Diversification of the Mycorrhizal Mutualists.</title>
        <authorList>
            <consortium name="DOE Joint Genome Institute"/>
            <consortium name="Mycorrhizal Genomics Consortium"/>
            <person name="Kohler A."/>
            <person name="Kuo A."/>
            <person name="Nagy L.G."/>
            <person name="Floudas D."/>
            <person name="Copeland A."/>
            <person name="Barry K.W."/>
            <person name="Cichocki N."/>
            <person name="Veneault-Fourrey C."/>
            <person name="LaButti K."/>
            <person name="Lindquist E.A."/>
            <person name="Lipzen A."/>
            <person name="Lundell T."/>
            <person name="Morin E."/>
            <person name="Murat C."/>
            <person name="Riley R."/>
            <person name="Ohm R."/>
            <person name="Sun H."/>
            <person name="Tunlid A."/>
            <person name="Henrissat B."/>
            <person name="Grigoriev I.V."/>
            <person name="Hibbett D.S."/>
            <person name="Martin F."/>
        </authorList>
    </citation>
    <scope>NUCLEOTIDE SEQUENCE [LARGE SCALE GENOMIC DNA]</scope>
    <source>
        <strain evidence="2 3">MD-312</strain>
    </source>
</reference>